<protein>
    <submittedName>
        <fullName evidence="2">Uncharacterized protein</fullName>
    </submittedName>
</protein>
<feature type="region of interest" description="Disordered" evidence="1">
    <location>
        <begin position="281"/>
        <end position="301"/>
    </location>
</feature>
<dbReference type="EMBL" id="LSRX01001597">
    <property type="protein sequence ID" value="OLP78547.1"/>
    <property type="molecule type" value="Genomic_DNA"/>
</dbReference>
<reference evidence="2 3" key="1">
    <citation type="submission" date="2016-02" db="EMBL/GenBank/DDBJ databases">
        <title>Genome analysis of coral dinoflagellate symbionts highlights evolutionary adaptations to a symbiotic lifestyle.</title>
        <authorList>
            <person name="Aranda M."/>
            <person name="Li Y."/>
            <person name="Liew Y.J."/>
            <person name="Baumgarten S."/>
            <person name="Simakov O."/>
            <person name="Wilson M."/>
            <person name="Piel J."/>
            <person name="Ashoor H."/>
            <person name="Bougouffa S."/>
            <person name="Bajic V.B."/>
            <person name="Ryu T."/>
            <person name="Ravasi T."/>
            <person name="Bayer T."/>
            <person name="Micklem G."/>
            <person name="Kim H."/>
            <person name="Bhak J."/>
            <person name="Lajeunesse T.C."/>
            <person name="Voolstra C.R."/>
        </authorList>
    </citation>
    <scope>NUCLEOTIDE SEQUENCE [LARGE SCALE GENOMIC DNA]</scope>
    <source>
        <strain evidence="2 3">CCMP2467</strain>
    </source>
</reference>
<feature type="region of interest" description="Disordered" evidence="1">
    <location>
        <begin position="43"/>
        <end position="63"/>
    </location>
</feature>
<evidence type="ECO:0000313" key="3">
    <source>
        <dbReference type="Proteomes" id="UP000186817"/>
    </source>
</evidence>
<evidence type="ECO:0000256" key="1">
    <source>
        <dbReference type="SAM" id="MobiDB-lite"/>
    </source>
</evidence>
<dbReference type="OrthoDB" id="408535at2759"/>
<comment type="caution">
    <text evidence="2">The sequence shown here is derived from an EMBL/GenBank/DDBJ whole genome shotgun (WGS) entry which is preliminary data.</text>
</comment>
<proteinExistence type="predicted"/>
<accession>A0A1Q9C6N9</accession>
<sequence>MCQKVLAAFEHMPACADIRLAQEVPPQDLKSITTFFVMSEPCKAKHGEGQNPPSWTSADLQNRQPTTNIIPPGTSGWSGRQEAWQTSAVEACSAKQERLDLAACLQALKEPPDEDRSENGKVLARQPPLAIPAIMFAVCARHLAIKATPKRFHEAPDRLGGVHSPIGGKYASEAFQHAWLGAKVLRLQVLRSSISASNVDLSLRICWRSDQLIGAEDGSIVQLGPTAVLLGLADWLWSCRGHMTGAVDHSFVQLGPAKANLSGVAKSMNESVEMKQRPFLPKAAPKRPQEVPEGHRMEQEPPPEAKAEIEFEMGCLIAKSVSWSWEGGLKSAGAVIASTQWRDLRFYCHLISLGHIALQATALATSLTFIRWMLAFAAQTRRVAGADLAAYASSKSAAPSVGLSLAVLLEVRSLSTLHSFTFELLVMTVLPDGPKELLATQHTEVTETGIGSGLDRQDIPDAWHKANSTLQSAFLREAVHLCRAPDAADSLDWGWGSGELTLSGKLQVERQAMPNYVQPVQRSQSRRRPGCGSPTLMLDFSTPTIRQAELLEGAVEVCKDSELREQYSVGPIARGAYISGL</sequence>
<keyword evidence="3" id="KW-1185">Reference proteome</keyword>
<name>A0A1Q9C6N9_SYMMI</name>
<organism evidence="2 3">
    <name type="scientific">Symbiodinium microadriaticum</name>
    <name type="common">Dinoflagellate</name>
    <name type="synonym">Zooxanthella microadriatica</name>
    <dbReference type="NCBI Taxonomy" id="2951"/>
    <lineage>
        <taxon>Eukaryota</taxon>
        <taxon>Sar</taxon>
        <taxon>Alveolata</taxon>
        <taxon>Dinophyceae</taxon>
        <taxon>Suessiales</taxon>
        <taxon>Symbiodiniaceae</taxon>
        <taxon>Symbiodinium</taxon>
    </lineage>
</organism>
<evidence type="ECO:0000313" key="2">
    <source>
        <dbReference type="EMBL" id="OLP78547.1"/>
    </source>
</evidence>
<feature type="compositionally biased region" description="Polar residues" evidence="1">
    <location>
        <begin position="51"/>
        <end position="63"/>
    </location>
</feature>
<dbReference type="AlphaFoldDB" id="A0A1Q9C6N9"/>
<gene>
    <name evidence="2" type="ORF">AK812_SmicGene41265</name>
</gene>
<feature type="compositionally biased region" description="Basic and acidic residues" evidence="1">
    <location>
        <begin position="287"/>
        <end position="301"/>
    </location>
</feature>
<dbReference type="Proteomes" id="UP000186817">
    <property type="component" value="Unassembled WGS sequence"/>
</dbReference>
<feature type="region of interest" description="Disordered" evidence="1">
    <location>
        <begin position="518"/>
        <end position="538"/>
    </location>
</feature>